<protein>
    <submittedName>
        <fullName evidence="1">Uncharacterized protein</fullName>
    </submittedName>
</protein>
<comment type="caution">
    <text evidence="1">The sequence shown here is derived from an EMBL/GenBank/DDBJ whole genome shotgun (WGS) entry which is preliminary data.</text>
</comment>
<sequence>MKVNFINVTDDRIKESFMKVMKRYKPLHDYEITLNQERIKESTMQAQPLINFRNLFTGIKSYQIKLGVYVRDSDTLAIADLPEDVLTGWFAHELGHLVDYEPFSNFKMVFYGLRYYISTSFRKKVEHAADYIAVDYGFHEEIIATKQYILEHDLLEESYKAQIRRYYLSIDDINVCMEKEPLLKPVPEV</sequence>
<dbReference type="RefSeq" id="WP_201430096.1">
    <property type="nucleotide sequence ID" value="NZ_JAEQBW010000001.1"/>
</dbReference>
<evidence type="ECO:0000313" key="1">
    <source>
        <dbReference type="EMBL" id="MBK6264434.1"/>
    </source>
</evidence>
<dbReference type="EMBL" id="JAEQBW010000001">
    <property type="protein sequence ID" value="MBK6264434.1"/>
    <property type="molecule type" value="Genomic_DNA"/>
</dbReference>
<name>A0A934WWL6_9BACT</name>
<dbReference type="AlphaFoldDB" id="A0A934WWL6"/>
<gene>
    <name evidence="1" type="ORF">JKA74_05245</name>
</gene>
<proteinExistence type="predicted"/>
<dbReference type="Proteomes" id="UP000611723">
    <property type="component" value="Unassembled WGS sequence"/>
</dbReference>
<organism evidence="1 2">
    <name type="scientific">Marivirga aurantiaca</name>
    <dbReference type="NCBI Taxonomy" id="2802615"/>
    <lineage>
        <taxon>Bacteria</taxon>
        <taxon>Pseudomonadati</taxon>
        <taxon>Bacteroidota</taxon>
        <taxon>Cytophagia</taxon>
        <taxon>Cytophagales</taxon>
        <taxon>Marivirgaceae</taxon>
        <taxon>Marivirga</taxon>
    </lineage>
</organism>
<accession>A0A934WWL6</accession>
<reference evidence="1" key="1">
    <citation type="submission" date="2021-01" db="EMBL/GenBank/DDBJ databases">
        <title>Marivirga aurantiaca sp. nov., isolated from intertidal surface sediments.</title>
        <authorList>
            <person name="Zhang M."/>
        </authorList>
    </citation>
    <scope>NUCLEOTIDE SEQUENCE</scope>
    <source>
        <strain evidence="1">S37H4</strain>
    </source>
</reference>
<keyword evidence="2" id="KW-1185">Reference proteome</keyword>
<evidence type="ECO:0000313" key="2">
    <source>
        <dbReference type="Proteomes" id="UP000611723"/>
    </source>
</evidence>